<evidence type="ECO:0000259" key="1">
    <source>
        <dbReference type="Pfam" id="PF01230"/>
    </source>
</evidence>
<dbReference type="SUPFAM" id="SSF54197">
    <property type="entry name" value="HIT-like"/>
    <property type="match status" value="1"/>
</dbReference>
<accession>A0A437AHM6</accession>
<dbReference type="Proteomes" id="UP000282876">
    <property type="component" value="Unassembled WGS sequence"/>
</dbReference>
<dbReference type="STRING" id="291195.A0A437AHM6"/>
<proteinExistence type="predicted"/>
<gene>
    <name evidence="2" type="ORF">TUBRATIS_29050</name>
</gene>
<dbReference type="InterPro" id="IPR036265">
    <property type="entry name" value="HIT-like_sf"/>
</dbReference>
<evidence type="ECO:0000313" key="2">
    <source>
        <dbReference type="EMBL" id="RVD90660.1"/>
    </source>
</evidence>
<dbReference type="AlphaFoldDB" id="A0A437AHM6"/>
<reference evidence="2 3" key="1">
    <citation type="submission" date="2018-10" db="EMBL/GenBank/DDBJ databases">
        <title>Draft genome sequence of the microsporidian Tubulinosema ratisbonensis.</title>
        <authorList>
            <person name="Polonais V."/>
            <person name="Peyretaillade E."/>
            <person name="Niehus S."/>
            <person name="Wawrzyniak I."/>
            <person name="Franchet A."/>
            <person name="Gaspin C."/>
            <person name="Reichstadt M."/>
            <person name="Belser C."/>
            <person name="Labadie K."/>
            <person name="Delbac F."/>
            <person name="Ferrandon D."/>
        </authorList>
    </citation>
    <scope>NUCLEOTIDE SEQUENCE [LARGE SCALE GENOMIC DNA]</scope>
    <source>
        <strain evidence="2 3">Franzen</strain>
    </source>
</reference>
<protein>
    <submittedName>
        <fullName evidence="2">HIT bis 5'-adenosyl triphosphatase</fullName>
    </submittedName>
</protein>
<sequence length="140" mass="16097">MTKKLSFSLQTINKDLIIYETSKSIAVLHPQPFLKYHVLIFPQSNQNSIDKLRQKELDDLFLTVDKLGRAFDDLGEGFTVLFREHDEILAVHLAVRNPNDLENNDNIYEEGALKMADFANVSDEMKEAALFLRNKIQNVC</sequence>
<dbReference type="InterPro" id="IPR011146">
    <property type="entry name" value="HIT-like"/>
</dbReference>
<dbReference type="GO" id="GO:0003824">
    <property type="term" value="F:catalytic activity"/>
    <property type="evidence" value="ECO:0007669"/>
    <property type="project" value="InterPro"/>
</dbReference>
<feature type="domain" description="HIT" evidence="1">
    <location>
        <begin position="13"/>
        <end position="74"/>
    </location>
</feature>
<dbReference type="VEuPathDB" id="MicrosporidiaDB:TUBRATIS_29050"/>
<dbReference type="Pfam" id="PF01230">
    <property type="entry name" value="HIT"/>
    <property type="match status" value="1"/>
</dbReference>
<keyword evidence="3" id="KW-1185">Reference proteome</keyword>
<organism evidence="2 3">
    <name type="scientific">Tubulinosema ratisbonensis</name>
    <dbReference type="NCBI Taxonomy" id="291195"/>
    <lineage>
        <taxon>Eukaryota</taxon>
        <taxon>Fungi</taxon>
        <taxon>Fungi incertae sedis</taxon>
        <taxon>Microsporidia</taxon>
        <taxon>Tubulinosematoidea</taxon>
        <taxon>Tubulinosematidae</taxon>
        <taxon>Tubulinosema</taxon>
    </lineage>
</organism>
<dbReference type="Gene3D" id="3.30.428.10">
    <property type="entry name" value="HIT-like"/>
    <property type="match status" value="1"/>
</dbReference>
<dbReference type="EMBL" id="RCSS01000814">
    <property type="protein sequence ID" value="RVD90660.1"/>
    <property type="molecule type" value="Genomic_DNA"/>
</dbReference>
<dbReference type="OrthoDB" id="680339at2759"/>
<comment type="caution">
    <text evidence="2">The sequence shown here is derived from an EMBL/GenBank/DDBJ whole genome shotgun (WGS) entry which is preliminary data.</text>
</comment>
<evidence type="ECO:0000313" key="3">
    <source>
        <dbReference type="Proteomes" id="UP000282876"/>
    </source>
</evidence>
<name>A0A437AHM6_9MICR</name>